<keyword evidence="3" id="KW-1185">Reference proteome</keyword>
<sequence>MTVGTTTSDSNTAVGQNGETCPLPPLLHRKNSAEKAQNASQTRLPQVTPRGISTPKEPVVKRRVQSATAKREHINQVEKAPSPGKTSPSKASSPGKVSPNKARIKSLERIVTYKQTEKNEKEAGQVNKQQKELETQMQKEHALAAKRRRRAEIYAINAAMRTFCQAKLAEYVAQNTQVAPMGV</sequence>
<dbReference type="AlphaFoldDB" id="A0A1V9ZZC7"/>
<dbReference type="Proteomes" id="UP000243217">
    <property type="component" value="Unassembled WGS sequence"/>
</dbReference>
<comment type="caution">
    <text evidence="2">The sequence shown here is derived from an EMBL/GenBank/DDBJ whole genome shotgun (WGS) entry which is preliminary data.</text>
</comment>
<evidence type="ECO:0008006" key="4">
    <source>
        <dbReference type="Google" id="ProtNLM"/>
    </source>
</evidence>
<feature type="compositionally biased region" description="Polar residues" evidence="1">
    <location>
        <begin position="1"/>
        <end position="19"/>
    </location>
</feature>
<evidence type="ECO:0000313" key="2">
    <source>
        <dbReference type="EMBL" id="OQS03393.1"/>
    </source>
</evidence>
<dbReference type="EMBL" id="JNBS01000915">
    <property type="protein sequence ID" value="OQS03393.1"/>
    <property type="molecule type" value="Genomic_DNA"/>
</dbReference>
<evidence type="ECO:0000313" key="3">
    <source>
        <dbReference type="Proteomes" id="UP000243217"/>
    </source>
</evidence>
<feature type="region of interest" description="Disordered" evidence="1">
    <location>
        <begin position="1"/>
        <end position="105"/>
    </location>
</feature>
<accession>A0A1V9ZZC7</accession>
<name>A0A1V9ZZC7_9STRA</name>
<protein>
    <recommendedName>
        <fullName evidence="4">Small vasohibin-binding protein</fullName>
    </recommendedName>
</protein>
<reference evidence="2 3" key="1">
    <citation type="journal article" date="2014" name="Genome Biol. Evol.">
        <title>The secreted proteins of Achlya hypogyna and Thraustotheca clavata identify the ancestral oomycete secretome and reveal gene acquisitions by horizontal gene transfer.</title>
        <authorList>
            <person name="Misner I."/>
            <person name="Blouin N."/>
            <person name="Leonard G."/>
            <person name="Richards T.A."/>
            <person name="Lane C.E."/>
        </authorList>
    </citation>
    <scope>NUCLEOTIDE SEQUENCE [LARGE SCALE GENOMIC DNA]</scope>
    <source>
        <strain evidence="2 3">ATCC 34112</strain>
    </source>
</reference>
<dbReference type="STRING" id="74557.A0A1V9ZZC7"/>
<dbReference type="OrthoDB" id="74921at2759"/>
<proteinExistence type="predicted"/>
<gene>
    <name evidence="2" type="ORF">THRCLA_04307</name>
</gene>
<organism evidence="2 3">
    <name type="scientific">Thraustotheca clavata</name>
    <dbReference type="NCBI Taxonomy" id="74557"/>
    <lineage>
        <taxon>Eukaryota</taxon>
        <taxon>Sar</taxon>
        <taxon>Stramenopiles</taxon>
        <taxon>Oomycota</taxon>
        <taxon>Saprolegniomycetes</taxon>
        <taxon>Saprolegniales</taxon>
        <taxon>Achlyaceae</taxon>
        <taxon>Thraustotheca</taxon>
    </lineage>
</organism>
<evidence type="ECO:0000256" key="1">
    <source>
        <dbReference type="SAM" id="MobiDB-lite"/>
    </source>
</evidence>
<feature type="compositionally biased region" description="Polar residues" evidence="1">
    <location>
        <begin position="34"/>
        <end position="45"/>
    </location>
</feature>